<dbReference type="Proteomes" id="UP000185841">
    <property type="component" value="Unassembled WGS sequence"/>
</dbReference>
<reference evidence="3 4" key="1">
    <citation type="submission" date="2017-01" db="EMBL/GenBank/DDBJ databases">
        <authorList>
            <person name="Mah S.A."/>
            <person name="Swanson W.J."/>
            <person name="Moy G.W."/>
            <person name="Vacquier V.D."/>
        </authorList>
    </citation>
    <scope>NUCLEOTIDE SEQUENCE [LARGE SCALE GENOMIC DNA]</scope>
    <source>
        <strain evidence="3 4">RU36E</strain>
    </source>
</reference>
<dbReference type="SUPFAM" id="SSF51905">
    <property type="entry name" value="FAD/NAD(P)-binding domain"/>
    <property type="match status" value="1"/>
</dbReference>
<dbReference type="Gene3D" id="3.30.9.10">
    <property type="entry name" value="D-Amino Acid Oxidase, subunit A, domain 2"/>
    <property type="match status" value="1"/>
</dbReference>
<dbReference type="InterPro" id="IPR006076">
    <property type="entry name" value="FAD-dep_OxRdtase"/>
</dbReference>
<evidence type="ECO:0000313" key="3">
    <source>
        <dbReference type="EMBL" id="SIP93349.1"/>
    </source>
</evidence>
<evidence type="ECO:0000256" key="1">
    <source>
        <dbReference type="ARBA" id="ARBA00023002"/>
    </source>
</evidence>
<dbReference type="GO" id="GO:0005737">
    <property type="term" value="C:cytoplasm"/>
    <property type="evidence" value="ECO:0007669"/>
    <property type="project" value="TreeGrafter"/>
</dbReference>
<name>A0A1N6NMK3_AQUAC</name>
<sequence length="444" mass="47986">MNARVHQPQRPAVHSDQHAASYYAATANRQLSYPTLAGEELADVCIVGGGFSGLNTAIELARKGFSVVLLEAHLVGWGASGRNGGQLIRGVGHGVEQFEPVIGADGVRQLKLMGLEAVELVRRRVEEFQIDCDLTWGYCDLANKPAHLDGFAEDKAELESLGYRHELRLLQPQQMHQVVGSDRYCGGMIDMGSGHLHPLNLALGEATAAASLGVRLFEHSPVSRIDYGPEVKVHTARGSVRAKTLVLACNAYLNGLDPELGGKVLPAGSYVIATEPLGEARARALIPQNMALCDQRVALDYYRLSADNRLLFGGACHYSGRDPADIAAYMRPKMLQVFPDLKDVRIDFQWGGMIGIGANRLPQIGRLKDQPNVYHAQAYAGHGVNATHLAGKLLAEAIAGEQGGGFELFNRVPHITFPGGKHLRSPLLALGMAWYRLKEAVGLA</sequence>
<dbReference type="PANTHER" id="PTHR13847:SF281">
    <property type="entry name" value="FAD DEPENDENT OXIDOREDUCTASE DOMAIN-CONTAINING PROTEIN"/>
    <property type="match status" value="1"/>
</dbReference>
<keyword evidence="1" id="KW-0560">Oxidoreductase</keyword>
<organism evidence="3 4">
    <name type="scientific">Aquipseudomonas alcaligenes</name>
    <name type="common">Pseudomonas alcaligenes</name>
    <dbReference type="NCBI Taxonomy" id="43263"/>
    <lineage>
        <taxon>Bacteria</taxon>
        <taxon>Pseudomonadati</taxon>
        <taxon>Pseudomonadota</taxon>
        <taxon>Gammaproteobacteria</taxon>
        <taxon>Pseudomonadales</taxon>
        <taxon>Pseudomonadaceae</taxon>
        <taxon>Aquipseudomonas</taxon>
    </lineage>
</organism>
<feature type="domain" description="FAD dependent oxidoreductase" evidence="2">
    <location>
        <begin position="43"/>
        <end position="396"/>
    </location>
</feature>
<gene>
    <name evidence="3" type="ORF">SAMN05878282_101414</name>
</gene>
<dbReference type="PANTHER" id="PTHR13847">
    <property type="entry name" value="SARCOSINE DEHYDROGENASE-RELATED"/>
    <property type="match status" value="1"/>
</dbReference>
<proteinExistence type="predicted"/>
<dbReference type="InterPro" id="IPR036188">
    <property type="entry name" value="FAD/NAD-bd_sf"/>
</dbReference>
<dbReference type="RefSeq" id="WP_076423702.1">
    <property type="nucleotide sequence ID" value="NZ_FTMP01000001.1"/>
</dbReference>
<dbReference type="AlphaFoldDB" id="A0A1N6NMK3"/>
<protein>
    <submittedName>
        <fullName evidence="3">Gamma-glutamylputrescine oxidase</fullName>
    </submittedName>
</protein>
<dbReference type="GO" id="GO:0016491">
    <property type="term" value="F:oxidoreductase activity"/>
    <property type="evidence" value="ECO:0007669"/>
    <property type="project" value="UniProtKB-KW"/>
</dbReference>
<accession>A0A1N6NMK3</accession>
<dbReference type="EMBL" id="FTMP01000001">
    <property type="protein sequence ID" value="SIP93349.1"/>
    <property type="molecule type" value="Genomic_DNA"/>
</dbReference>
<evidence type="ECO:0000313" key="4">
    <source>
        <dbReference type="Proteomes" id="UP000185841"/>
    </source>
</evidence>
<dbReference type="Pfam" id="PF01266">
    <property type="entry name" value="DAO"/>
    <property type="match status" value="1"/>
</dbReference>
<dbReference type="Gene3D" id="3.50.50.60">
    <property type="entry name" value="FAD/NAD(P)-binding domain"/>
    <property type="match status" value="1"/>
</dbReference>
<evidence type="ECO:0000259" key="2">
    <source>
        <dbReference type="Pfam" id="PF01266"/>
    </source>
</evidence>